<protein>
    <submittedName>
        <fullName evidence="2">Amidase</fullName>
    </submittedName>
</protein>
<dbReference type="EMBL" id="JAAGAB010000002">
    <property type="protein sequence ID" value="NDV01528.1"/>
    <property type="molecule type" value="Genomic_DNA"/>
</dbReference>
<keyword evidence="3" id="KW-1185">Reference proteome</keyword>
<accession>A0A6B2JTD4</accession>
<dbReference type="AlphaFoldDB" id="A0A6B2JTD4"/>
<evidence type="ECO:0000313" key="2">
    <source>
        <dbReference type="EMBL" id="NDV01528.1"/>
    </source>
</evidence>
<dbReference type="PANTHER" id="PTHR11895">
    <property type="entry name" value="TRANSAMIDASE"/>
    <property type="match status" value="1"/>
</dbReference>
<dbReference type="InterPro" id="IPR036928">
    <property type="entry name" value="AS_sf"/>
</dbReference>
<evidence type="ECO:0000259" key="1">
    <source>
        <dbReference type="Pfam" id="PF01425"/>
    </source>
</evidence>
<dbReference type="PANTHER" id="PTHR11895:SF176">
    <property type="entry name" value="AMIDASE AMID-RELATED"/>
    <property type="match status" value="1"/>
</dbReference>
<dbReference type="InterPro" id="IPR023631">
    <property type="entry name" value="Amidase_dom"/>
</dbReference>
<comment type="caution">
    <text evidence="2">The sequence shown here is derived from an EMBL/GenBank/DDBJ whole genome shotgun (WGS) entry which is preliminary data.</text>
</comment>
<reference evidence="2 3" key="1">
    <citation type="submission" date="2020-02" db="EMBL/GenBank/DDBJ databases">
        <title>Pseudoroseicyclus tamarix, sp. nov., isolated from offshore sediment of a Tamarix chinensis forest.</title>
        <authorList>
            <person name="Gai Y."/>
        </authorList>
    </citation>
    <scope>NUCLEOTIDE SEQUENCE [LARGE SCALE GENOMIC DNA]</scope>
    <source>
        <strain evidence="2 3">CLL3-39</strain>
    </source>
</reference>
<organism evidence="2 3">
    <name type="scientific">Pseudoroseicyclus tamaricis</name>
    <dbReference type="NCBI Taxonomy" id="2705421"/>
    <lineage>
        <taxon>Bacteria</taxon>
        <taxon>Pseudomonadati</taxon>
        <taxon>Pseudomonadota</taxon>
        <taxon>Alphaproteobacteria</taxon>
        <taxon>Rhodobacterales</taxon>
        <taxon>Paracoccaceae</taxon>
        <taxon>Pseudoroseicyclus</taxon>
    </lineage>
</organism>
<sequence>MDEWRQMSAAALGRGIGAGEIDPVALAETFLSAAGESHDIYARLTPDRALAEARAAADRAKTGTRRGPLDGVPVSWKDLFDSAGVATEAGTALMAGRVPERDAAVLARGSAEGLVCLGKTHMSEIAFSGLGLNPITATPPNIHDPEVVPGGSSSGAATSVAFGLAAGGIGSDTGGSCRIPAAWNDITGFKPAHGALPLTGSVPLAASFDTIGPLARTVEDCALLYAALGGRGVDLSGASLAGRRLLLVETVVGEGLEEAPAAGLARAVEALEAAGAVVERRALPCLTGAYELSGPLYTGEAWGAWSSLIEPAPEKMFPQILKRVSAGRDVPAPRFVAGWERLRALREEFRAATAGYDAVICASAPLLPPNKARLLEDEDYYVEANLLTLRNTRMANLMGLASISLPTGVPSAGLLLNALPEREGLMLRLAAAAEAALAG</sequence>
<name>A0A6B2JTD4_9RHOB</name>
<dbReference type="GO" id="GO:0003824">
    <property type="term" value="F:catalytic activity"/>
    <property type="evidence" value="ECO:0007669"/>
    <property type="project" value="InterPro"/>
</dbReference>
<dbReference type="Gene3D" id="3.90.1300.10">
    <property type="entry name" value="Amidase signature (AS) domain"/>
    <property type="match status" value="1"/>
</dbReference>
<feature type="domain" description="Amidase" evidence="1">
    <location>
        <begin position="36"/>
        <end position="413"/>
    </location>
</feature>
<dbReference type="Pfam" id="PF01425">
    <property type="entry name" value="Amidase"/>
    <property type="match status" value="1"/>
</dbReference>
<dbReference type="InterPro" id="IPR000120">
    <property type="entry name" value="Amidase"/>
</dbReference>
<dbReference type="SUPFAM" id="SSF75304">
    <property type="entry name" value="Amidase signature (AS) enzymes"/>
    <property type="match status" value="1"/>
</dbReference>
<dbReference type="RefSeq" id="WP_163893557.1">
    <property type="nucleotide sequence ID" value="NZ_JAAFYS010000002.1"/>
</dbReference>
<evidence type="ECO:0000313" key="3">
    <source>
        <dbReference type="Proteomes" id="UP000474757"/>
    </source>
</evidence>
<gene>
    <name evidence="2" type="ORF">GZA08_11190</name>
</gene>
<dbReference type="Proteomes" id="UP000474757">
    <property type="component" value="Unassembled WGS sequence"/>
</dbReference>
<proteinExistence type="predicted"/>